<dbReference type="EMBL" id="DSRP01000108">
    <property type="protein sequence ID" value="HGG91625.1"/>
    <property type="molecule type" value="Genomic_DNA"/>
</dbReference>
<evidence type="ECO:0000256" key="1">
    <source>
        <dbReference type="ARBA" id="ARBA00009350"/>
    </source>
</evidence>
<dbReference type="SUPFAM" id="SSF53146">
    <property type="entry name" value="Nitrogenase accessory factor-like"/>
    <property type="match status" value="1"/>
</dbReference>
<evidence type="ECO:0000259" key="3">
    <source>
        <dbReference type="Pfam" id="PF02579"/>
    </source>
</evidence>
<evidence type="ECO:0000313" key="4">
    <source>
        <dbReference type="EMBL" id="HGG91625.1"/>
    </source>
</evidence>
<sequence length="234" mass="24299">MPRPRMCRHVEGAPKVGYFKPGGVPLRELEEVTLPVEGLEALRLADLENMTTAQAAEGMGVSRHTFGRILGQARNAVAQALVQGKALRIEGGAYALKAPAHPSPVWVLDPGRVAVSVHGPGEGPGDVPALDLPLAPRFGRAGGFVLVDVATMEAAYLDNAGSQAMAHGAGAKSVERIAEQGAGVLLTGRVGEKAFTALREAGVQVCLELDGLTVRQAVERFRSGGLAFAEGPNA</sequence>
<dbReference type="Pfam" id="PF02001">
    <property type="entry name" value="DUF134"/>
    <property type="match status" value="1"/>
</dbReference>
<accession>A0A7C3WCE8</accession>
<evidence type="ECO:0000256" key="2">
    <source>
        <dbReference type="HAMAP-Rule" id="MF_00674"/>
    </source>
</evidence>
<name>A0A7C3WCE8_9BACT</name>
<dbReference type="HAMAP" id="MF_00674">
    <property type="entry name" value="UPF0251"/>
    <property type="match status" value="1"/>
</dbReference>
<dbReference type="InterPro" id="IPR002852">
    <property type="entry name" value="UPF0251"/>
</dbReference>
<dbReference type="PANTHER" id="PTHR37478:SF2">
    <property type="entry name" value="UPF0251 PROTEIN TK0562"/>
    <property type="match status" value="1"/>
</dbReference>
<gene>
    <name evidence="4" type="ORF">ENR59_01555</name>
</gene>
<comment type="caution">
    <text evidence="4">The sequence shown here is derived from an EMBL/GenBank/DDBJ whole genome shotgun (WGS) entry which is preliminary data.</text>
</comment>
<dbReference type="AlphaFoldDB" id="A0A7C3WCE8"/>
<reference evidence="4" key="1">
    <citation type="journal article" date="2020" name="mSystems">
        <title>Genome- and Community-Level Interaction Insights into Carbon Utilization and Element Cycling Functions of Hydrothermarchaeota in Hydrothermal Sediment.</title>
        <authorList>
            <person name="Zhou Z."/>
            <person name="Liu Y."/>
            <person name="Xu W."/>
            <person name="Pan J."/>
            <person name="Luo Z.H."/>
            <person name="Li M."/>
        </authorList>
    </citation>
    <scope>NUCLEOTIDE SEQUENCE [LARGE SCALE GENOMIC DNA]</scope>
    <source>
        <strain evidence="4">SpSt-413</strain>
    </source>
</reference>
<dbReference type="PANTHER" id="PTHR37478">
    <property type="match status" value="1"/>
</dbReference>
<dbReference type="Pfam" id="PF02579">
    <property type="entry name" value="Nitro_FeMo-Co"/>
    <property type="match status" value="1"/>
</dbReference>
<comment type="similarity">
    <text evidence="1 2">Belongs to the UPF0251 family.</text>
</comment>
<dbReference type="Gene3D" id="3.30.420.130">
    <property type="entry name" value="Dinitrogenase iron-molybdenum cofactor biosynthesis domain"/>
    <property type="match status" value="1"/>
</dbReference>
<organism evidence="4">
    <name type="scientific">Fundidesulfovibrio putealis</name>
    <dbReference type="NCBI Taxonomy" id="270496"/>
    <lineage>
        <taxon>Bacteria</taxon>
        <taxon>Pseudomonadati</taxon>
        <taxon>Thermodesulfobacteriota</taxon>
        <taxon>Desulfovibrionia</taxon>
        <taxon>Desulfovibrionales</taxon>
        <taxon>Desulfovibrionaceae</taxon>
        <taxon>Fundidesulfovibrio</taxon>
    </lineage>
</organism>
<protein>
    <recommendedName>
        <fullName evidence="2">UPF0251 protein ENR59_01555</fullName>
    </recommendedName>
</protein>
<proteinExistence type="inferred from homology"/>
<feature type="domain" description="Dinitrogenase iron-molybdenum cofactor biosynthesis" evidence="3">
    <location>
        <begin position="133"/>
        <end position="222"/>
    </location>
</feature>
<dbReference type="InterPro" id="IPR036105">
    <property type="entry name" value="DiNase_FeMo-co_biosyn_sf"/>
</dbReference>
<dbReference type="InterPro" id="IPR003731">
    <property type="entry name" value="Di-Nase_FeMo-co_biosynth"/>
</dbReference>